<keyword evidence="1" id="KW-1133">Transmembrane helix</keyword>
<feature type="transmembrane region" description="Helical" evidence="1">
    <location>
        <begin position="21"/>
        <end position="42"/>
    </location>
</feature>
<accession>A0A386H4A2</accession>
<dbReference type="SUPFAM" id="SSF81324">
    <property type="entry name" value="Voltage-gated potassium channels"/>
    <property type="match status" value="1"/>
</dbReference>
<evidence type="ECO:0000313" key="3">
    <source>
        <dbReference type="EMBL" id="AYD40315.1"/>
    </source>
</evidence>
<evidence type="ECO:0000256" key="1">
    <source>
        <dbReference type="SAM" id="Phobius"/>
    </source>
</evidence>
<dbReference type="Proteomes" id="UP000266301">
    <property type="component" value="Chromosome"/>
</dbReference>
<dbReference type="InterPro" id="IPR013099">
    <property type="entry name" value="K_chnl_dom"/>
</dbReference>
<keyword evidence="3" id="KW-0813">Transport</keyword>
<keyword evidence="1" id="KW-0472">Membrane</keyword>
<feature type="transmembrane region" description="Helical" evidence="1">
    <location>
        <begin position="244"/>
        <end position="263"/>
    </location>
</feature>
<proteinExistence type="predicted"/>
<sequence length="301" mass="35445">MDSVILGELYMSFIIKKSNRSFLKFWILIYLVIIIIFGIVYWKIANKSSGQFFVFQSDISLNTKINVFEKKLKLNVYNKQLREIIKELIVSEEYKRPIVKLNDIVNKRSNVFAMDRSIGQLWSNYYYSVFIQKGITHVKLDGFSETVLNNSKMYKVKISLYSPKKKEDIDKYKLYKYSYLDKFEKVKVINIFIKDYLIVDRIFSPEFTFYPLDFYFCSIMENSVSFLDDSPYILKDVANGTFKYPLWNFIYFSIVTITTLGYGDILPNSMLVRGLVMIETVTGVVIIGIIVSFLSRIIYKE</sequence>
<dbReference type="GO" id="GO:0034220">
    <property type="term" value="P:monoatomic ion transmembrane transport"/>
    <property type="evidence" value="ECO:0007669"/>
    <property type="project" value="UniProtKB-KW"/>
</dbReference>
<dbReference type="AlphaFoldDB" id="A0A386H4A2"/>
<feature type="transmembrane region" description="Helical" evidence="1">
    <location>
        <begin position="275"/>
        <end position="299"/>
    </location>
</feature>
<keyword evidence="3" id="KW-0407">Ion channel</keyword>
<name>A0A386H4A2_9CLOT</name>
<reference evidence="3 4" key="1">
    <citation type="journal article" date="2019" name="Int. J. Syst. Evol. Microbiol.">
        <title>Clostridium fermenticellae sp. nov., isolated from the mud in a fermentation cellar for the production of the Chinese liquor, baijiu.</title>
        <authorList>
            <person name="Xu P.X."/>
            <person name="Chai L.J."/>
            <person name="Qiu T."/>
            <person name="Zhang X.J."/>
            <person name="Lu Z.M."/>
            <person name="Xiao C."/>
            <person name="Wang S.T."/>
            <person name="Shen C.H."/>
            <person name="Shi J.S."/>
            <person name="Xu Z.H."/>
        </authorList>
    </citation>
    <scope>NUCLEOTIDE SEQUENCE [LARGE SCALE GENOMIC DNA]</scope>
    <source>
        <strain evidence="3 4">JN500901</strain>
    </source>
</reference>
<keyword evidence="1" id="KW-0812">Transmembrane</keyword>
<dbReference type="KEGG" id="cfer:D4Z93_07180"/>
<dbReference type="Pfam" id="PF07885">
    <property type="entry name" value="Ion_trans_2"/>
    <property type="match status" value="1"/>
</dbReference>
<feature type="domain" description="Potassium channel" evidence="2">
    <location>
        <begin position="243"/>
        <end position="298"/>
    </location>
</feature>
<keyword evidence="3" id="KW-0406">Ion transport</keyword>
<gene>
    <name evidence="3" type="ORF">D4Z93_07180</name>
</gene>
<protein>
    <submittedName>
        <fullName evidence="3">Two pore domain potassium channel family protein</fullName>
    </submittedName>
</protein>
<dbReference type="EMBL" id="CP032416">
    <property type="protein sequence ID" value="AYD40315.1"/>
    <property type="molecule type" value="Genomic_DNA"/>
</dbReference>
<dbReference type="OrthoDB" id="9810759at2"/>
<evidence type="ECO:0000259" key="2">
    <source>
        <dbReference type="Pfam" id="PF07885"/>
    </source>
</evidence>
<evidence type="ECO:0000313" key="4">
    <source>
        <dbReference type="Proteomes" id="UP000266301"/>
    </source>
</evidence>
<dbReference type="Gene3D" id="1.10.287.70">
    <property type="match status" value="1"/>
</dbReference>
<organism evidence="3 4">
    <name type="scientific">Clostridium fermenticellae</name>
    <dbReference type="NCBI Taxonomy" id="2068654"/>
    <lineage>
        <taxon>Bacteria</taxon>
        <taxon>Bacillati</taxon>
        <taxon>Bacillota</taxon>
        <taxon>Clostridia</taxon>
        <taxon>Eubacteriales</taxon>
        <taxon>Clostridiaceae</taxon>
        <taxon>Clostridium</taxon>
    </lineage>
</organism>
<keyword evidence="4" id="KW-1185">Reference proteome</keyword>